<evidence type="ECO:0000313" key="2">
    <source>
        <dbReference type="Proteomes" id="UP001437386"/>
    </source>
</evidence>
<proteinExistence type="predicted"/>
<dbReference type="Proteomes" id="UP001437386">
    <property type="component" value="Segment"/>
</dbReference>
<keyword evidence="2" id="KW-1185">Reference proteome</keyword>
<accession>A0AAX4Q448</accession>
<dbReference type="EMBL" id="PP579741">
    <property type="protein sequence ID" value="XAG95772.1"/>
    <property type="molecule type" value="Genomic_DNA"/>
</dbReference>
<organism evidence="1 2">
    <name type="scientific">Enterobacter phage KKP_3711</name>
    <dbReference type="NCBI Taxonomy" id="3109398"/>
    <lineage>
        <taxon>Viruses</taxon>
        <taxon>Duplodnaviria</taxon>
        <taxon>Heunggongvirae</taxon>
        <taxon>Uroviricota</taxon>
        <taxon>Caudoviricetes</taxon>
        <taxon>Demerecviridae</taxon>
        <taxon>Markadamsvirinae</taxon>
    </lineage>
</organism>
<evidence type="ECO:0008006" key="3">
    <source>
        <dbReference type="Google" id="ProtNLM"/>
    </source>
</evidence>
<gene>
    <name evidence="1" type="ORF">U7154_000005</name>
</gene>
<evidence type="ECO:0000313" key="1">
    <source>
        <dbReference type="EMBL" id="XAG95772.1"/>
    </source>
</evidence>
<name>A0AAX4Q448_9CAUD</name>
<dbReference type="PROSITE" id="PS51257">
    <property type="entry name" value="PROKAR_LIPOPROTEIN"/>
    <property type="match status" value="1"/>
</dbReference>
<reference evidence="1 2" key="1">
    <citation type="submission" date="2024-04" db="EMBL/GenBank/DDBJ databases">
        <authorList>
            <person name="Wojcicki M."/>
            <person name="Srednicka P."/>
            <person name="Shymialevich D."/>
            <person name="Sokolowska B."/>
        </authorList>
    </citation>
    <scope>NUCLEOTIDE SEQUENCE [LARGE SCALE GENOMIC DNA]</scope>
</reference>
<sequence length="65" mass="7523">MKKLVLLSVFLLSGCFKLDSTINKEYEFAKNFCGSENNIEAFYIYSTMPSTVYCTDRRKIDIPPQ</sequence>
<protein>
    <recommendedName>
        <fullName evidence="3">Lipoprotein</fullName>
    </recommendedName>
</protein>